<gene>
    <name evidence="7" type="ORF">EBQ10_03325</name>
</gene>
<dbReference type="PANTHER" id="PTHR43370">
    <property type="entry name" value="SUGAR ABC TRANSPORTER INTEGRAL MEMBRANE PROTEIN-RELATED"/>
    <property type="match status" value="1"/>
</dbReference>
<feature type="transmembrane region" description="Helical" evidence="6">
    <location>
        <begin position="406"/>
        <end position="424"/>
    </location>
</feature>
<reference evidence="7 8" key="1">
    <citation type="submission" date="2018-11" db="EMBL/GenBank/DDBJ databases">
        <title>Multidrug-resistant genes are associated with an 42-kb island TGI1 carrying a complex class 1 integron in a Trueperella pyogenes.</title>
        <authorList>
            <person name="Dong W."/>
        </authorList>
    </citation>
    <scope>NUCLEOTIDE SEQUENCE [LARGE SCALE GENOMIC DNA]</scope>
    <source>
        <strain evidence="7 8">TP4</strain>
    </source>
</reference>
<evidence type="ECO:0000256" key="1">
    <source>
        <dbReference type="ARBA" id="ARBA00004651"/>
    </source>
</evidence>
<dbReference type="InterPro" id="IPR001851">
    <property type="entry name" value="ABC_transp_permease"/>
</dbReference>
<keyword evidence="2" id="KW-1003">Cell membrane</keyword>
<feature type="transmembrane region" description="Helical" evidence="6">
    <location>
        <begin position="28"/>
        <end position="46"/>
    </location>
</feature>
<dbReference type="GO" id="GO:0022857">
    <property type="term" value="F:transmembrane transporter activity"/>
    <property type="evidence" value="ECO:0007669"/>
    <property type="project" value="InterPro"/>
</dbReference>
<proteinExistence type="predicted"/>
<feature type="transmembrane region" description="Helical" evidence="6">
    <location>
        <begin position="193"/>
        <end position="213"/>
    </location>
</feature>
<keyword evidence="4 6" id="KW-1133">Transmembrane helix</keyword>
<dbReference type="GO" id="GO:0005886">
    <property type="term" value="C:plasma membrane"/>
    <property type="evidence" value="ECO:0007669"/>
    <property type="project" value="UniProtKB-SubCell"/>
</dbReference>
<dbReference type="RefSeq" id="WP_108726791.1">
    <property type="nucleotide sequence ID" value="NZ_CP029001.1"/>
</dbReference>
<dbReference type="Pfam" id="PF02653">
    <property type="entry name" value="BPD_transp_2"/>
    <property type="match status" value="1"/>
</dbReference>
<dbReference type="EMBL" id="CP033905">
    <property type="protein sequence ID" value="AZR06418.1"/>
    <property type="molecule type" value="Genomic_DNA"/>
</dbReference>
<dbReference type="CDD" id="cd06580">
    <property type="entry name" value="TM_PBP1_transp_TpRbsC_like"/>
    <property type="match status" value="1"/>
</dbReference>
<dbReference type="Proteomes" id="UP000275951">
    <property type="component" value="Chromosome"/>
</dbReference>
<dbReference type="AlphaFoldDB" id="A0A3S9QK81"/>
<feature type="transmembrane region" description="Helical" evidence="6">
    <location>
        <begin position="163"/>
        <end position="187"/>
    </location>
</feature>
<evidence type="ECO:0000313" key="8">
    <source>
        <dbReference type="Proteomes" id="UP000275951"/>
    </source>
</evidence>
<evidence type="ECO:0000256" key="5">
    <source>
        <dbReference type="ARBA" id="ARBA00023136"/>
    </source>
</evidence>
<feature type="transmembrane region" description="Helical" evidence="6">
    <location>
        <begin position="130"/>
        <end position="151"/>
    </location>
</feature>
<evidence type="ECO:0000256" key="2">
    <source>
        <dbReference type="ARBA" id="ARBA00022475"/>
    </source>
</evidence>
<comment type="subcellular location">
    <subcellularLocation>
        <location evidence="1">Cell membrane</location>
        <topology evidence="1">Multi-pass membrane protein</topology>
    </subcellularLocation>
</comment>
<evidence type="ECO:0000256" key="4">
    <source>
        <dbReference type="ARBA" id="ARBA00022989"/>
    </source>
</evidence>
<keyword evidence="5 6" id="KW-0472">Membrane</keyword>
<feature type="transmembrane region" description="Helical" evidence="6">
    <location>
        <begin position="66"/>
        <end position="92"/>
    </location>
</feature>
<name>A0A3S9QK81_9ACTO</name>
<keyword evidence="3 6" id="KW-0812">Transmembrane</keyword>
<evidence type="ECO:0000313" key="7">
    <source>
        <dbReference type="EMBL" id="AZR06418.1"/>
    </source>
</evidence>
<feature type="transmembrane region" description="Helical" evidence="6">
    <location>
        <begin position="220"/>
        <end position="241"/>
    </location>
</feature>
<dbReference type="PANTHER" id="PTHR43370:SF1">
    <property type="entry name" value="GUANOSINE ABC TRANSPORTER PERMEASE PROTEIN NUPQ"/>
    <property type="match status" value="1"/>
</dbReference>
<evidence type="ECO:0000256" key="3">
    <source>
        <dbReference type="ARBA" id="ARBA00022692"/>
    </source>
</evidence>
<feature type="transmembrane region" description="Helical" evidence="6">
    <location>
        <begin position="331"/>
        <end position="353"/>
    </location>
</feature>
<feature type="transmembrane region" description="Helical" evidence="6">
    <location>
        <begin position="104"/>
        <end position="124"/>
    </location>
</feature>
<feature type="transmembrane region" description="Helical" evidence="6">
    <location>
        <begin position="373"/>
        <end position="394"/>
    </location>
</feature>
<sequence>MTAIDLTKASQGAASPEGDVKEKISWKLPVTFTFASLLLLFFTTTASGETVFRLNDHYSHVEIPDFGIPAVMTLAILLVATMAATLWSYVSAVARGRYGRTGRILDGVATAVVALSVILGFLVFAGADSAGAVTLTSTLAITVAISTPLIFGSLSGVVSERVGVVNIAIEGDLLVGAFTGVMVASYFHSSTLGLIAAPIAGAFIGSLLALFSVKYGVDQIIVGVVLNVLALGLTTFFYGTLMSGEGQAVFNTNQYSLHPIRIPVLADIPVIGPMFFAQTILVYIMYIMIVLLTIFLFRSRWGLRMRACGEHPKAADTVGIKVNRTRALNTIFASAIAGLGGAFFTLGNGLGFTENMSAGNGYIALAAMILGKWHPLGALAASVMFGFAKSVALLMPSLNSAIPSELVNMIPYVITIIAVAGFVGKSRPPAAENIPYLK</sequence>
<evidence type="ECO:0000256" key="6">
    <source>
        <dbReference type="SAM" id="Phobius"/>
    </source>
</evidence>
<accession>A0A3S9QK81</accession>
<organism evidence="7 8">
    <name type="scientific">Trueperella pyogenes</name>
    <dbReference type="NCBI Taxonomy" id="1661"/>
    <lineage>
        <taxon>Bacteria</taxon>
        <taxon>Bacillati</taxon>
        <taxon>Actinomycetota</taxon>
        <taxon>Actinomycetes</taxon>
        <taxon>Actinomycetales</taxon>
        <taxon>Actinomycetaceae</taxon>
        <taxon>Trueperella</taxon>
    </lineage>
</organism>
<protein>
    <submittedName>
        <fullName evidence="7">ABC transporter permease</fullName>
    </submittedName>
</protein>
<feature type="transmembrane region" description="Helical" evidence="6">
    <location>
        <begin position="275"/>
        <end position="297"/>
    </location>
</feature>